<dbReference type="PATRIC" id="fig|1618345.3.peg.162"/>
<sequence length="597" mass="65112">MVKNDKKLEQVLLEHKVLTPDQLDIAKIESVKLGKALDEVLLDAGTLKEEDLTKAKALANQTPYANLTNQKIDEKTLNLLEKEYCERYLVLPFGANGSNLNFAMVDPANLQVIDFVEKKTGLKVVPFIASTTSIKSGISQFKSFSNEAKDVMKGMDNLPGISDLGEDGNSPVPKEGGEEVSISQDAPVTRAVNTILEYAIKAKASDIHIEPREKSVKVRYRIDGILSEVMTLPKHIHAAIVSRIKILSNLKIDEHRLPQDGRFSIKIGETDVDLRISISPIVYGEKVVIRILDKSGGVITLDKLGIKGRAYRLIEEAAGKPHGMILSTGPTGSGKSTTLYAVLSKINSAEINIITLEDPVEYNIEGINQIQTNAAIGLTFAAGLRSVLRQDPDVIMVGEIRDTETADLAVQSALTGHVVLSTLHTNSAAGVLPRLKDMKVEPFLIASTVNTVVGQRLVRKICDKCREAYVASESETAAIKESLKEVLPESSDPKAKEVIADFGMPNLPFRDTEKYNLYKGKGCEECHGSGYSGRMGIYEIFSVSQAMERLLLADATTSEIQDAAVKEGMVTMKQDGYLKALSGITTIKEVARVAQDY</sequence>
<feature type="domain" description="Bacterial type II secretion system protein E" evidence="5">
    <location>
        <begin position="388"/>
        <end position="402"/>
    </location>
</feature>
<keyword evidence="3" id="KW-0067">ATP-binding</keyword>
<dbReference type="PROSITE" id="PS00662">
    <property type="entry name" value="T2SP_E"/>
    <property type="match status" value="1"/>
</dbReference>
<comment type="caution">
    <text evidence="6">The sequence shown here is derived from an EMBL/GenBank/DDBJ whole genome shotgun (WGS) entry which is preliminary data.</text>
</comment>
<dbReference type="Proteomes" id="UP000034207">
    <property type="component" value="Unassembled WGS sequence"/>
</dbReference>
<dbReference type="GO" id="GO:0016887">
    <property type="term" value="F:ATP hydrolysis activity"/>
    <property type="evidence" value="ECO:0007669"/>
    <property type="project" value="TreeGrafter"/>
</dbReference>
<dbReference type="CDD" id="cd01129">
    <property type="entry name" value="PulE-GspE-like"/>
    <property type="match status" value="1"/>
</dbReference>
<dbReference type="GO" id="GO:0005524">
    <property type="term" value="F:ATP binding"/>
    <property type="evidence" value="ECO:0007669"/>
    <property type="project" value="UniProtKB-KW"/>
</dbReference>
<dbReference type="SUPFAM" id="SSF160246">
    <property type="entry name" value="EspE N-terminal domain-like"/>
    <property type="match status" value="1"/>
</dbReference>
<dbReference type="Pfam" id="PF05157">
    <property type="entry name" value="MshEN"/>
    <property type="match status" value="1"/>
</dbReference>
<dbReference type="EMBL" id="LBVV01000003">
    <property type="protein sequence ID" value="KKQ95174.1"/>
    <property type="molecule type" value="Genomic_DNA"/>
</dbReference>
<dbReference type="SUPFAM" id="SSF52540">
    <property type="entry name" value="P-loop containing nucleoside triphosphate hydrolases"/>
    <property type="match status" value="1"/>
</dbReference>
<evidence type="ECO:0000256" key="1">
    <source>
        <dbReference type="ARBA" id="ARBA00006611"/>
    </source>
</evidence>
<reference evidence="6 7" key="1">
    <citation type="journal article" date="2015" name="Nature">
        <title>rRNA introns, odd ribosomes, and small enigmatic genomes across a large radiation of phyla.</title>
        <authorList>
            <person name="Brown C.T."/>
            <person name="Hug L.A."/>
            <person name="Thomas B.C."/>
            <person name="Sharon I."/>
            <person name="Castelle C.J."/>
            <person name="Singh A."/>
            <person name="Wilkins M.J."/>
            <person name="Williams K.H."/>
            <person name="Banfield J.F."/>
        </authorList>
    </citation>
    <scope>NUCLEOTIDE SEQUENCE [LARGE SCALE GENOMIC DNA]</scope>
</reference>
<proteinExistence type="inferred from homology"/>
<dbReference type="Gene3D" id="3.30.300.160">
    <property type="entry name" value="Type II secretion system, protein E, N-terminal domain"/>
    <property type="match status" value="1"/>
</dbReference>
<name>A0A0G0PAM8_UNCC2</name>
<dbReference type="FunFam" id="3.40.50.300:FF:000398">
    <property type="entry name" value="Type IV pilus assembly ATPase PilB"/>
    <property type="match status" value="1"/>
</dbReference>
<dbReference type="STRING" id="1618345.UT18_C0003G0033"/>
<evidence type="ECO:0000256" key="3">
    <source>
        <dbReference type="ARBA" id="ARBA00022840"/>
    </source>
</evidence>
<dbReference type="Pfam" id="PF00437">
    <property type="entry name" value="T2SSE"/>
    <property type="match status" value="1"/>
</dbReference>
<evidence type="ECO:0000313" key="7">
    <source>
        <dbReference type="Proteomes" id="UP000034207"/>
    </source>
</evidence>
<dbReference type="InterPro" id="IPR007831">
    <property type="entry name" value="T2SS_GspE_N"/>
</dbReference>
<accession>A0A0G0PAM8</accession>
<comment type="similarity">
    <text evidence="1">Belongs to the GSP E family.</text>
</comment>
<dbReference type="PANTHER" id="PTHR30258:SF2">
    <property type="entry name" value="COMG OPERON PROTEIN 1"/>
    <property type="match status" value="1"/>
</dbReference>
<evidence type="ECO:0000256" key="4">
    <source>
        <dbReference type="SAM" id="MobiDB-lite"/>
    </source>
</evidence>
<protein>
    <submittedName>
        <fullName evidence="6">Type II secretion system protein E</fullName>
    </submittedName>
</protein>
<dbReference type="InterPro" id="IPR037257">
    <property type="entry name" value="T2SS_E_N_sf"/>
</dbReference>
<dbReference type="Gene3D" id="3.40.50.300">
    <property type="entry name" value="P-loop containing nucleotide triphosphate hydrolases"/>
    <property type="match status" value="1"/>
</dbReference>
<gene>
    <name evidence="6" type="ORF">UT18_C0003G0033</name>
</gene>
<dbReference type="InterPro" id="IPR001482">
    <property type="entry name" value="T2SS/T4SS_dom"/>
</dbReference>
<evidence type="ECO:0000313" key="6">
    <source>
        <dbReference type="EMBL" id="KKQ95174.1"/>
    </source>
</evidence>
<dbReference type="InterPro" id="IPR027417">
    <property type="entry name" value="P-loop_NTPase"/>
</dbReference>
<dbReference type="Gene3D" id="3.30.450.90">
    <property type="match status" value="1"/>
</dbReference>
<dbReference type="AlphaFoldDB" id="A0A0G0PAM8"/>
<dbReference type="FunFam" id="3.30.450.90:FF:000001">
    <property type="entry name" value="Type II secretion system ATPase GspE"/>
    <property type="match status" value="1"/>
</dbReference>
<keyword evidence="2" id="KW-0547">Nucleotide-binding</keyword>
<dbReference type="PANTHER" id="PTHR30258">
    <property type="entry name" value="TYPE II SECRETION SYSTEM PROTEIN GSPE-RELATED"/>
    <property type="match status" value="1"/>
</dbReference>
<dbReference type="GO" id="GO:0005886">
    <property type="term" value="C:plasma membrane"/>
    <property type="evidence" value="ECO:0007669"/>
    <property type="project" value="TreeGrafter"/>
</dbReference>
<organism evidence="6 7">
    <name type="scientific">candidate division CPR2 bacterium GW2011_GWC2_39_10</name>
    <dbReference type="NCBI Taxonomy" id="1618345"/>
    <lineage>
        <taxon>Bacteria</taxon>
        <taxon>Bacteria division CPR2</taxon>
    </lineage>
</organism>
<evidence type="ECO:0000256" key="2">
    <source>
        <dbReference type="ARBA" id="ARBA00022741"/>
    </source>
</evidence>
<feature type="region of interest" description="Disordered" evidence="4">
    <location>
        <begin position="162"/>
        <end position="183"/>
    </location>
</feature>
<evidence type="ECO:0000259" key="5">
    <source>
        <dbReference type="PROSITE" id="PS00662"/>
    </source>
</evidence>